<keyword evidence="5" id="KW-1185">Reference proteome</keyword>
<accession>A0A0L0UQ47</accession>
<evidence type="ECO:0000313" key="4">
    <source>
        <dbReference type="EMBL" id="KNE89153.1"/>
    </source>
</evidence>
<gene>
    <name evidence="4" type="ORF">PSTG_17389</name>
</gene>
<dbReference type="InterPro" id="IPR012349">
    <property type="entry name" value="Split_barrel_FMN-bd"/>
</dbReference>
<dbReference type="AlphaFoldDB" id="A0A0L0UQ47"/>
<dbReference type="PANTHER" id="PTHR30466:SF1">
    <property type="entry name" value="FMN REDUCTASE (NADH) RUTF"/>
    <property type="match status" value="1"/>
</dbReference>
<dbReference type="SMART" id="SM00903">
    <property type="entry name" value="Flavin_Reduct"/>
    <property type="match status" value="1"/>
</dbReference>
<dbReference type="OrthoDB" id="2015405at2759"/>
<evidence type="ECO:0000313" key="5">
    <source>
        <dbReference type="Proteomes" id="UP000054564"/>
    </source>
</evidence>
<reference evidence="5" key="1">
    <citation type="submission" date="2014-03" db="EMBL/GenBank/DDBJ databases">
        <title>The Genome Sequence of Puccinia striiformis f. sp. tritici PST-78.</title>
        <authorList>
            <consortium name="The Broad Institute Genome Sequencing Platform"/>
            <person name="Cuomo C."/>
            <person name="Hulbert S."/>
            <person name="Chen X."/>
            <person name="Walker B."/>
            <person name="Young S.K."/>
            <person name="Zeng Q."/>
            <person name="Gargeya S."/>
            <person name="Fitzgerald M."/>
            <person name="Haas B."/>
            <person name="Abouelleil A."/>
            <person name="Alvarado L."/>
            <person name="Arachchi H.M."/>
            <person name="Berlin A.M."/>
            <person name="Chapman S.B."/>
            <person name="Goldberg J."/>
            <person name="Griggs A."/>
            <person name="Gujja S."/>
            <person name="Hansen M."/>
            <person name="Howarth C."/>
            <person name="Imamovic A."/>
            <person name="Larimer J."/>
            <person name="McCowan C."/>
            <person name="Montmayeur A."/>
            <person name="Murphy C."/>
            <person name="Neiman D."/>
            <person name="Pearson M."/>
            <person name="Priest M."/>
            <person name="Roberts A."/>
            <person name="Saif S."/>
            <person name="Shea T."/>
            <person name="Sisk P."/>
            <person name="Sykes S."/>
            <person name="Wortman J."/>
            <person name="Nusbaum C."/>
            <person name="Birren B."/>
        </authorList>
    </citation>
    <scope>NUCLEOTIDE SEQUENCE [LARGE SCALE GENOMIC DNA]</scope>
    <source>
        <strain evidence="5">race PST-78</strain>
    </source>
</reference>
<dbReference type="Proteomes" id="UP000054564">
    <property type="component" value="Unassembled WGS sequence"/>
</dbReference>
<feature type="domain" description="Flavin reductase like" evidence="3">
    <location>
        <begin position="75"/>
        <end position="243"/>
    </location>
</feature>
<evidence type="ECO:0000256" key="1">
    <source>
        <dbReference type="ARBA" id="ARBA00023002"/>
    </source>
</evidence>
<dbReference type="Pfam" id="PF01613">
    <property type="entry name" value="Flavin_Reduct"/>
    <property type="match status" value="1"/>
</dbReference>
<dbReference type="InterPro" id="IPR002563">
    <property type="entry name" value="Flavin_Rdtase-like_dom"/>
</dbReference>
<dbReference type="GO" id="GO:0010181">
    <property type="term" value="F:FMN binding"/>
    <property type="evidence" value="ECO:0007669"/>
    <property type="project" value="InterPro"/>
</dbReference>
<proteinExistence type="predicted"/>
<protein>
    <recommendedName>
        <fullName evidence="3">Flavin reductase like domain-containing protein</fullName>
    </recommendedName>
</protein>
<dbReference type="GO" id="GO:0042602">
    <property type="term" value="F:riboflavin reductase (NADPH) activity"/>
    <property type="evidence" value="ECO:0007669"/>
    <property type="project" value="TreeGrafter"/>
</dbReference>
<organism evidence="4 5">
    <name type="scientific">Puccinia striiformis f. sp. tritici PST-78</name>
    <dbReference type="NCBI Taxonomy" id="1165861"/>
    <lineage>
        <taxon>Eukaryota</taxon>
        <taxon>Fungi</taxon>
        <taxon>Dikarya</taxon>
        <taxon>Basidiomycota</taxon>
        <taxon>Pucciniomycotina</taxon>
        <taxon>Pucciniomycetes</taxon>
        <taxon>Pucciniales</taxon>
        <taxon>Pucciniaceae</taxon>
        <taxon>Puccinia</taxon>
    </lineage>
</organism>
<dbReference type="SUPFAM" id="SSF50475">
    <property type="entry name" value="FMN-binding split barrel"/>
    <property type="match status" value="1"/>
</dbReference>
<comment type="caution">
    <text evidence="4">The sequence shown here is derived from an EMBL/GenBank/DDBJ whole genome shotgun (WGS) entry which is preliminary data.</text>
</comment>
<sequence length="248" mass="27887">MVCRSIGRLGRTICITTNSTSTSWGTTTRSSIRMFSITVATREESTMERRSVQITREPPSIRKSSNQPEAFRDLMRGLSYPVTVVTVELEDGDLHGATVSSFSSIALDPEPLISISLRRPSRLASHLILKPLQSFSIYLLQHHPVTIDIATLFSRPKDRISPAVFHSLDQICLARLDCQVLHNINLSELVVDHTTQKDISNQNFTTGNGSTLFIAQVIRSNWSTTIDNQEIRPLMYHNRSYTTIKTND</sequence>
<dbReference type="EMBL" id="AJIL01000476">
    <property type="protein sequence ID" value="KNE89153.1"/>
    <property type="molecule type" value="Genomic_DNA"/>
</dbReference>
<feature type="region of interest" description="Disordered" evidence="2">
    <location>
        <begin position="46"/>
        <end position="66"/>
    </location>
</feature>
<keyword evidence="1" id="KW-0560">Oxidoreductase</keyword>
<dbReference type="PANTHER" id="PTHR30466">
    <property type="entry name" value="FLAVIN REDUCTASE"/>
    <property type="match status" value="1"/>
</dbReference>
<evidence type="ECO:0000259" key="3">
    <source>
        <dbReference type="SMART" id="SM00903"/>
    </source>
</evidence>
<name>A0A0L0UQ47_9BASI</name>
<dbReference type="Gene3D" id="2.30.110.10">
    <property type="entry name" value="Electron Transport, Fmn-binding Protein, Chain A"/>
    <property type="match status" value="1"/>
</dbReference>
<evidence type="ECO:0000256" key="2">
    <source>
        <dbReference type="SAM" id="MobiDB-lite"/>
    </source>
</evidence>
<dbReference type="InterPro" id="IPR050268">
    <property type="entry name" value="NADH-dep_flavin_reductase"/>
</dbReference>
<dbReference type="STRING" id="1165861.A0A0L0UQ47"/>